<reference evidence="2 3" key="1">
    <citation type="submission" date="2013-11" db="EMBL/GenBank/DDBJ databases">
        <title>Genome sequencing of Stegodyphus mimosarum.</title>
        <authorList>
            <person name="Bechsgaard J."/>
        </authorList>
    </citation>
    <scope>NUCLEOTIDE SEQUENCE [LARGE SCALE GENOMIC DNA]</scope>
</reference>
<keyword evidence="1" id="KW-1133">Transmembrane helix</keyword>
<organism evidence="2 3">
    <name type="scientific">Stegodyphus mimosarum</name>
    <name type="common">African social velvet spider</name>
    <dbReference type="NCBI Taxonomy" id="407821"/>
    <lineage>
        <taxon>Eukaryota</taxon>
        <taxon>Metazoa</taxon>
        <taxon>Ecdysozoa</taxon>
        <taxon>Arthropoda</taxon>
        <taxon>Chelicerata</taxon>
        <taxon>Arachnida</taxon>
        <taxon>Araneae</taxon>
        <taxon>Araneomorphae</taxon>
        <taxon>Entelegynae</taxon>
        <taxon>Eresoidea</taxon>
        <taxon>Eresidae</taxon>
        <taxon>Stegodyphus</taxon>
    </lineage>
</organism>
<keyword evidence="1" id="KW-0812">Transmembrane</keyword>
<proteinExistence type="predicted"/>
<keyword evidence="3" id="KW-1185">Reference proteome</keyword>
<dbReference type="EMBL" id="KK114868">
    <property type="protein sequence ID" value="KFM63556.1"/>
    <property type="molecule type" value="Genomic_DNA"/>
</dbReference>
<accession>A0A087TEL7</accession>
<feature type="non-terminal residue" evidence="2">
    <location>
        <position position="54"/>
    </location>
</feature>
<name>A0A087TEL7_STEMI</name>
<gene>
    <name evidence="2" type="ORF">X975_24456</name>
</gene>
<evidence type="ECO:0000256" key="1">
    <source>
        <dbReference type="SAM" id="Phobius"/>
    </source>
</evidence>
<keyword evidence="1" id="KW-0472">Membrane</keyword>
<dbReference type="AlphaFoldDB" id="A0A087TEL7"/>
<dbReference type="Proteomes" id="UP000054359">
    <property type="component" value="Unassembled WGS sequence"/>
</dbReference>
<protein>
    <submittedName>
        <fullName evidence="2">Uncharacterized protein</fullName>
    </submittedName>
</protein>
<evidence type="ECO:0000313" key="3">
    <source>
        <dbReference type="Proteomes" id="UP000054359"/>
    </source>
</evidence>
<feature type="transmembrane region" description="Helical" evidence="1">
    <location>
        <begin position="25"/>
        <end position="45"/>
    </location>
</feature>
<evidence type="ECO:0000313" key="2">
    <source>
        <dbReference type="EMBL" id="KFM63556.1"/>
    </source>
</evidence>
<sequence length="54" mass="6678">MNFLGLFRTSCFSCSNSPYWFISDYYFFPIRYFICNCFGLAKYYFLSFTRFSFF</sequence>